<dbReference type="AlphaFoldDB" id="A0AAV4AZY2"/>
<organism evidence="2 3">
    <name type="scientific">Plakobranchus ocellatus</name>
    <dbReference type="NCBI Taxonomy" id="259542"/>
    <lineage>
        <taxon>Eukaryota</taxon>
        <taxon>Metazoa</taxon>
        <taxon>Spiralia</taxon>
        <taxon>Lophotrochozoa</taxon>
        <taxon>Mollusca</taxon>
        <taxon>Gastropoda</taxon>
        <taxon>Heterobranchia</taxon>
        <taxon>Euthyneura</taxon>
        <taxon>Panpulmonata</taxon>
        <taxon>Sacoglossa</taxon>
        <taxon>Placobranchoidea</taxon>
        <taxon>Plakobranchidae</taxon>
        <taxon>Plakobranchus</taxon>
    </lineage>
</organism>
<sequence length="72" mass="7383">MRQAAAGEARAAKATTVEELTAKTTIAVELPANHKTSSRVATAEANTGGPAAEEEVEISSSSARKAAAEQWT</sequence>
<feature type="region of interest" description="Disordered" evidence="1">
    <location>
        <begin position="33"/>
        <end position="72"/>
    </location>
</feature>
<proteinExistence type="predicted"/>
<name>A0AAV4AZY2_9GAST</name>
<dbReference type="EMBL" id="BLXT01004465">
    <property type="protein sequence ID" value="GFO12863.1"/>
    <property type="molecule type" value="Genomic_DNA"/>
</dbReference>
<evidence type="ECO:0000256" key="1">
    <source>
        <dbReference type="SAM" id="MobiDB-lite"/>
    </source>
</evidence>
<gene>
    <name evidence="2" type="ORF">PoB_003936800</name>
</gene>
<evidence type="ECO:0000313" key="3">
    <source>
        <dbReference type="Proteomes" id="UP000735302"/>
    </source>
</evidence>
<reference evidence="2 3" key="1">
    <citation type="journal article" date="2021" name="Elife">
        <title>Chloroplast acquisition without the gene transfer in kleptoplastic sea slugs, Plakobranchus ocellatus.</title>
        <authorList>
            <person name="Maeda T."/>
            <person name="Takahashi S."/>
            <person name="Yoshida T."/>
            <person name="Shimamura S."/>
            <person name="Takaki Y."/>
            <person name="Nagai Y."/>
            <person name="Toyoda A."/>
            <person name="Suzuki Y."/>
            <person name="Arimoto A."/>
            <person name="Ishii H."/>
            <person name="Satoh N."/>
            <person name="Nishiyama T."/>
            <person name="Hasebe M."/>
            <person name="Maruyama T."/>
            <person name="Minagawa J."/>
            <person name="Obokata J."/>
            <person name="Shigenobu S."/>
        </authorList>
    </citation>
    <scope>NUCLEOTIDE SEQUENCE [LARGE SCALE GENOMIC DNA]</scope>
</reference>
<dbReference type="Proteomes" id="UP000735302">
    <property type="component" value="Unassembled WGS sequence"/>
</dbReference>
<keyword evidence="3" id="KW-1185">Reference proteome</keyword>
<evidence type="ECO:0000313" key="2">
    <source>
        <dbReference type="EMBL" id="GFO12863.1"/>
    </source>
</evidence>
<accession>A0AAV4AZY2</accession>
<comment type="caution">
    <text evidence="2">The sequence shown here is derived from an EMBL/GenBank/DDBJ whole genome shotgun (WGS) entry which is preliminary data.</text>
</comment>
<protein>
    <submittedName>
        <fullName evidence="2">Uncharacterized protein</fullName>
    </submittedName>
</protein>